<sequence>MAEQQQQNLQVQAQAFEGKWESGLCHCLPFSTCLLATFCPCFVVGSTADRLRDPTMATANVTNSECLEFGILNFLTGCGWICVMRNRTQIRERYGIQGSETNDCCTSYWCSCCAIIQHDNEVKRRTAGQSAPVVEAYKSEPGMAVGPAAEKK</sequence>
<dbReference type="InterPro" id="IPR006461">
    <property type="entry name" value="PLAC_motif_containing"/>
</dbReference>
<organism evidence="1 2">
    <name type="scientific">Podospora appendiculata</name>
    <dbReference type="NCBI Taxonomy" id="314037"/>
    <lineage>
        <taxon>Eukaryota</taxon>
        <taxon>Fungi</taxon>
        <taxon>Dikarya</taxon>
        <taxon>Ascomycota</taxon>
        <taxon>Pezizomycotina</taxon>
        <taxon>Sordariomycetes</taxon>
        <taxon>Sordariomycetidae</taxon>
        <taxon>Sordariales</taxon>
        <taxon>Podosporaceae</taxon>
        <taxon>Podospora</taxon>
    </lineage>
</organism>
<keyword evidence="2" id="KW-1185">Reference proteome</keyword>
<accession>A0AAE0XCV3</accession>
<proteinExistence type="predicted"/>
<dbReference type="AlphaFoldDB" id="A0AAE0XCV3"/>
<evidence type="ECO:0000313" key="2">
    <source>
        <dbReference type="Proteomes" id="UP001270362"/>
    </source>
</evidence>
<protein>
    <submittedName>
        <fullName evidence="1">PLAC8 family-domain-containing protein</fullName>
    </submittedName>
</protein>
<reference evidence="1" key="2">
    <citation type="submission" date="2023-06" db="EMBL/GenBank/DDBJ databases">
        <authorList>
            <consortium name="Lawrence Berkeley National Laboratory"/>
            <person name="Haridas S."/>
            <person name="Hensen N."/>
            <person name="Bonometti L."/>
            <person name="Westerberg I."/>
            <person name="Brannstrom I.O."/>
            <person name="Guillou S."/>
            <person name="Cros-Aarteil S."/>
            <person name="Calhoun S."/>
            <person name="Kuo A."/>
            <person name="Mondo S."/>
            <person name="Pangilinan J."/>
            <person name="Riley R."/>
            <person name="Labutti K."/>
            <person name="Andreopoulos B."/>
            <person name="Lipzen A."/>
            <person name="Chen C."/>
            <person name="Yanf M."/>
            <person name="Daum C."/>
            <person name="Ng V."/>
            <person name="Clum A."/>
            <person name="Steindorff A."/>
            <person name="Ohm R."/>
            <person name="Martin F."/>
            <person name="Silar P."/>
            <person name="Natvig D."/>
            <person name="Lalanne C."/>
            <person name="Gautier V."/>
            <person name="Ament-Velasquez S.L."/>
            <person name="Kruys A."/>
            <person name="Hutchinson M.I."/>
            <person name="Powell A.J."/>
            <person name="Barry K."/>
            <person name="Miller A.N."/>
            <person name="Grigoriev I.V."/>
            <person name="Debuchy R."/>
            <person name="Gladieux P."/>
            <person name="Thoren M.H."/>
            <person name="Johannesson H."/>
        </authorList>
    </citation>
    <scope>NUCLEOTIDE SEQUENCE</scope>
    <source>
        <strain evidence="1">CBS 314.62</strain>
    </source>
</reference>
<dbReference type="Proteomes" id="UP001270362">
    <property type="component" value="Unassembled WGS sequence"/>
</dbReference>
<dbReference type="EMBL" id="JAULSO010000002">
    <property type="protein sequence ID" value="KAK3690131.1"/>
    <property type="molecule type" value="Genomic_DNA"/>
</dbReference>
<gene>
    <name evidence="1" type="ORF">B0T22DRAFT_481309</name>
</gene>
<evidence type="ECO:0000313" key="1">
    <source>
        <dbReference type="EMBL" id="KAK3690131.1"/>
    </source>
</evidence>
<dbReference type="Pfam" id="PF04749">
    <property type="entry name" value="PLAC8"/>
    <property type="match status" value="1"/>
</dbReference>
<reference evidence="1" key="1">
    <citation type="journal article" date="2023" name="Mol. Phylogenet. Evol.">
        <title>Genome-scale phylogeny and comparative genomics of the fungal order Sordariales.</title>
        <authorList>
            <person name="Hensen N."/>
            <person name="Bonometti L."/>
            <person name="Westerberg I."/>
            <person name="Brannstrom I.O."/>
            <person name="Guillou S."/>
            <person name="Cros-Aarteil S."/>
            <person name="Calhoun S."/>
            <person name="Haridas S."/>
            <person name="Kuo A."/>
            <person name="Mondo S."/>
            <person name="Pangilinan J."/>
            <person name="Riley R."/>
            <person name="LaButti K."/>
            <person name="Andreopoulos B."/>
            <person name="Lipzen A."/>
            <person name="Chen C."/>
            <person name="Yan M."/>
            <person name="Daum C."/>
            <person name="Ng V."/>
            <person name="Clum A."/>
            <person name="Steindorff A."/>
            <person name="Ohm R.A."/>
            <person name="Martin F."/>
            <person name="Silar P."/>
            <person name="Natvig D.O."/>
            <person name="Lalanne C."/>
            <person name="Gautier V."/>
            <person name="Ament-Velasquez S.L."/>
            <person name="Kruys A."/>
            <person name="Hutchinson M.I."/>
            <person name="Powell A.J."/>
            <person name="Barry K."/>
            <person name="Miller A.N."/>
            <person name="Grigoriev I.V."/>
            <person name="Debuchy R."/>
            <person name="Gladieux P."/>
            <person name="Hiltunen Thoren M."/>
            <person name="Johannesson H."/>
        </authorList>
    </citation>
    <scope>NUCLEOTIDE SEQUENCE</scope>
    <source>
        <strain evidence="1">CBS 314.62</strain>
    </source>
</reference>
<name>A0AAE0XCV3_9PEZI</name>
<comment type="caution">
    <text evidence="1">The sequence shown here is derived from an EMBL/GenBank/DDBJ whole genome shotgun (WGS) entry which is preliminary data.</text>
</comment>
<dbReference type="NCBIfam" id="TIGR01571">
    <property type="entry name" value="A_thal_Cys_rich"/>
    <property type="match status" value="1"/>
</dbReference>
<dbReference type="PANTHER" id="PTHR15907">
    <property type="entry name" value="DUF614 FAMILY PROTEIN-RELATED"/>
    <property type="match status" value="1"/>
</dbReference>